<evidence type="ECO:0000313" key="2">
    <source>
        <dbReference type="EMBL" id="SFL31908.1"/>
    </source>
</evidence>
<reference evidence="3" key="1">
    <citation type="submission" date="2016-10" db="EMBL/GenBank/DDBJ databases">
        <authorList>
            <person name="Varghese N."/>
            <person name="Submissions S."/>
        </authorList>
    </citation>
    <scope>NUCLEOTIDE SEQUENCE [LARGE SCALE GENOMIC DNA]</scope>
    <source>
        <strain evidence="3">CGMCC 1.7738</strain>
    </source>
</reference>
<dbReference type="RefSeq" id="WP_089870588.1">
    <property type="nucleotide sequence ID" value="NZ_FOTC01000004.1"/>
</dbReference>
<organism evidence="2 3">
    <name type="scientific">Halogranum rubrum</name>
    <dbReference type="NCBI Taxonomy" id="553466"/>
    <lineage>
        <taxon>Archaea</taxon>
        <taxon>Methanobacteriati</taxon>
        <taxon>Methanobacteriota</taxon>
        <taxon>Stenosarchaea group</taxon>
        <taxon>Halobacteria</taxon>
        <taxon>Halobacteriales</taxon>
        <taxon>Haloferacaceae</taxon>
    </lineage>
</organism>
<sequence length="149" mass="16752">MTAREHHLLSVIPVAFLAVAVGYHPAVAVPLVVGVFLPELDTFNEKTHRSWLLHTLLLPAFVYLVLSQMNGFAAVPWALDALNFIALGMALHLFADYVYPRRQTHTGAVWPVRPVGRSAHWGLLWMGVAWTVQWFVYLVPEFIPWLVGA</sequence>
<name>A0A1I4GPE6_9EURY</name>
<feature type="transmembrane region" description="Helical" evidence="1">
    <location>
        <begin position="50"/>
        <end position="69"/>
    </location>
</feature>
<feature type="transmembrane region" description="Helical" evidence="1">
    <location>
        <begin position="120"/>
        <end position="139"/>
    </location>
</feature>
<keyword evidence="3" id="KW-1185">Reference proteome</keyword>
<protein>
    <submittedName>
        <fullName evidence="2">Uncharacterized protein</fullName>
    </submittedName>
</protein>
<dbReference type="EMBL" id="FOTC01000004">
    <property type="protein sequence ID" value="SFL31908.1"/>
    <property type="molecule type" value="Genomic_DNA"/>
</dbReference>
<keyword evidence="1" id="KW-0472">Membrane</keyword>
<evidence type="ECO:0000256" key="1">
    <source>
        <dbReference type="SAM" id="Phobius"/>
    </source>
</evidence>
<gene>
    <name evidence="2" type="ORF">SAMN04487950_3321</name>
</gene>
<dbReference type="Proteomes" id="UP000199607">
    <property type="component" value="Unassembled WGS sequence"/>
</dbReference>
<dbReference type="STRING" id="553466.SAMN04487950_3321"/>
<feature type="transmembrane region" description="Helical" evidence="1">
    <location>
        <begin position="81"/>
        <end position="99"/>
    </location>
</feature>
<keyword evidence="1" id="KW-1133">Transmembrane helix</keyword>
<feature type="transmembrane region" description="Helical" evidence="1">
    <location>
        <begin position="12"/>
        <end position="38"/>
    </location>
</feature>
<dbReference type="AlphaFoldDB" id="A0A1I4GPE6"/>
<accession>A0A1I4GPE6</accession>
<keyword evidence="1" id="KW-0812">Transmembrane</keyword>
<evidence type="ECO:0000313" key="3">
    <source>
        <dbReference type="Proteomes" id="UP000199607"/>
    </source>
</evidence>
<proteinExistence type="predicted"/>